<dbReference type="EMBL" id="JAWDGP010000218">
    <property type="protein sequence ID" value="KAK3802728.1"/>
    <property type="molecule type" value="Genomic_DNA"/>
</dbReference>
<reference evidence="1" key="1">
    <citation type="journal article" date="2023" name="G3 (Bethesda)">
        <title>A reference genome for the long-term kleptoplast-retaining sea slug Elysia crispata morphotype clarki.</title>
        <authorList>
            <person name="Eastman K.E."/>
            <person name="Pendleton A.L."/>
            <person name="Shaikh M.A."/>
            <person name="Suttiyut T."/>
            <person name="Ogas R."/>
            <person name="Tomko P."/>
            <person name="Gavelis G."/>
            <person name="Widhalm J.R."/>
            <person name="Wisecaver J.H."/>
        </authorList>
    </citation>
    <scope>NUCLEOTIDE SEQUENCE</scope>
    <source>
        <strain evidence="1">ECLA1</strain>
    </source>
</reference>
<comment type="caution">
    <text evidence="1">The sequence shown here is derived from an EMBL/GenBank/DDBJ whole genome shotgun (WGS) entry which is preliminary data.</text>
</comment>
<dbReference type="Proteomes" id="UP001283361">
    <property type="component" value="Unassembled WGS sequence"/>
</dbReference>
<evidence type="ECO:0000313" key="1">
    <source>
        <dbReference type="EMBL" id="KAK3802728.1"/>
    </source>
</evidence>
<accession>A0AAE1BAV3</accession>
<sequence>MLRIIHHLQAKKHLASTMSACLSEERTVISWQFRLSELRIIELGLTFAFSLSLLAPGKGLLPQVPLSPAG</sequence>
<organism evidence="1 2">
    <name type="scientific">Elysia crispata</name>
    <name type="common">lettuce slug</name>
    <dbReference type="NCBI Taxonomy" id="231223"/>
    <lineage>
        <taxon>Eukaryota</taxon>
        <taxon>Metazoa</taxon>
        <taxon>Spiralia</taxon>
        <taxon>Lophotrochozoa</taxon>
        <taxon>Mollusca</taxon>
        <taxon>Gastropoda</taxon>
        <taxon>Heterobranchia</taxon>
        <taxon>Euthyneura</taxon>
        <taxon>Panpulmonata</taxon>
        <taxon>Sacoglossa</taxon>
        <taxon>Placobranchoidea</taxon>
        <taxon>Plakobranchidae</taxon>
        <taxon>Elysia</taxon>
    </lineage>
</organism>
<gene>
    <name evidence="1" type="ORF">RRG08_001990</name>
</gene>
<keyword evidence="2" id="KW-1185">Reference proteome</keyword>
<evidence type="ECO:0000313" key="2">
    <source>
        <dbReference type="Proteomes" id="UP001283361"/>
    </source>
</evidence>
<name>A0AAE1BAV3_9GAST</name>
<dbReference type="AlphaFoldDB" id="A0AAE1BAV3"/>
<proteinExistence type="predicted"/>
<protein>
    <submittedName>
        <fullName evidence="1">Uncharacterized protein</fullName>
    </submittedName>
</protein>